<dbReference type="STRING" id="236234.A0A1J9RMK8"/>
<feature type="region of interest" description="Disordered" evidence="1">
    <location>
        <begin position="1"/>
        <end position="100"/>
    </location>
</feature>
<keyword evidence="3" id="KW-1185">Reference proteome</keyword>
<dbReference type="Gene3D" id="3.40.50.150">
    <property type="entry name" value="Vaccinia Virus protein VP39"/>
    <property type="match status" value="1"/>
</dbReference>
<sequence>MGASMFSADLSWTDQRAETVGQRRERRLRSRDHGDSTPSLQSDDSASKSSFWSLPVRRKNNNPDKSPVLNSSSRKSSKLSLHSRSHSRPRENSLDSAASWSTPAQLPAPVLPALPSISSFGTVQPPCSPLYSTTRSSGKHNPRRLLHSMLRDDAVCTVQHAGREAHCRERRIIEEVEAYEAQQLSEDSYVSRTTTRSTETHPARLPSVIADEEQASSSTHARSGGSLSSQCALDNDATSSTYHSSPDVGPHCTWKAPADWDIASIRSFSQNRQSFDSSFLCDTDVAELTQFQRFVRRMERADPKLILARLKDEPSPDILATDPYAEEEVAVEKHLWCLTALQLQNMENSLVPNQGVGPLLGLPTLFRQPKRVLELYSNLAEVYQLSAIYPKSHISYLTVHKPLASIPLPANIHPLTVDSAGILPFPYPTDSFNHIRCAALPSHLPSSKIQPVLRDLLRMLVPGGILELRLVDSTPVRTTMGPRLRAWFEDHLLLNLEKEFLCSRPLALLPGWVSDCGFSVLEGGGGGKDLVVQRLRLPACAPPRDSEPRHAPLHSKQRTDMQDGTKRSTLEYNKRNATMGSGTEALDFAAFTESEREQAALDGELATFVARGLWKDCWGSLVDNGSTLRHDVIWWWDDPEIVRECWDYGTVFECGTMFAFKE</sequence>
<feature type="compositionally biased region" description="Basic residues" evidence="1">
    <location>
        <begin position="75"/>
        <end position="87"/>
    </location>
</feature>
<feature type="compositionally biased region" description="Polar residues" evidence="1">
    <location>
        <begin position="215"/>
        <end position="244"/>
    </location>
</feature>
<name>A0A1J9RMK8_9PEZI</name>
<gene>
    <name evidence="2" type="ORF">BKCO1_7300048</name>
</gene>
<protein>
    <submittedName>
        <fullName evidence="2">Uncharacterized protein</fullName>
    </submittedName>
</protein>
<dbReference type="OrthoDB" id="3902588at2759"/>
<proteinExistence type="predicted"/>
<dbReference type="GeneID" id="31019170"/>
<feature type="compositionally biased region" description="Basic and acidic residues" evidence="1">
    <location>
        <begin position="557"/>
        <end position="574"/>
    </location>
</feature>
<evidence type="ECO:0000313" key="3">
    <source>
        <dbReference type="Proteomes" id="UP000183809"/>
    </source>
</evidence>
<evidence type="ECO:0000256" key="1">
    <source>
        <dbReference type="SAM" id="MobiDB-lite"/>
    </source>
</evidence>
<dbReference type="RefSeq" id="XP_020126011.1">
    <property type="nucleotide sequence ID" value="XM_020278908.1"/>
</dbReference>
<feature type="region of interest" description="Disordered" evidence="1">
    <location>
        <begin position="541"/>
        <end position="574"/>
    </location>
</feature>
<dbReference type="SUPFAM" id="SSF53335">
    <property type="entry name" value="S-adenosyl-L-methionine-dependent methyltransferases"/>
    <property type="match status" value="1"/>
</dbReference>
<dbReference type="Proteomes" id="UP000183809">
    <property type="component" value="Unassembled WGS sequence"/>
</dbReference>
<comment type="caution">
    <text evidence="2">The sequence shown here is derived from an EMBL/GenBank/DDBJ whole genome shotgun (WGS) entry which is preliminary data.</text>
</comment>
<dbReference type="AlphaFoldDB" id="A0A1J9RMK8"/>
<feature type="compositionally biased region" description="Low complexity" evidence="1">
    <location>
        <begin position="39"/>
        <end position="53"/>
    </location>
</feature>
<accession>A0A1J9RMK8</accession>
<evidence type="ECO:0000313" key="2">
    <source>
        <dbReference type="EMBL" id="OJD29751.1"/>
    </source>
</evidence>
<feature type="region of interest" description="Disordered" evidence="1">
    <location>
        <begin position="187"/>
        <end position="248"/>
    </location>
</feature>
<organism evidence="2 3">
    <name type="scientific">Diplodia corticola</name>
    <dbReference type="NCBI Taxonomy" id="236234"/>
    <lineage>
        <taxon>Eukaryota</taxon>
        <taxon>Fungi</taxon>
        <taxon>Dikarya</taxon>
        <taxon>Ascomycota</taxon>
        <taxon>Pezizomycotina</taxon>
        <taxon>Dothideomycetes</taxon>
        <taxon>Dothideomycetes incertae sedis</taxon>
        <taxon>Botryosphaeriales</taxon>
        <taxon>Botryosphaeriaceae</taxon>
        <taxon>Diplodia</taxon>
    </lineage>
</organism>
<dbReference type="EMBL" id="MNUE01000073">
    <property type="protein sequence ID" value="OJD29751.1"/>
    <property type="molecule type" value="Genomic_DNA"/>
</dbReference>
<reference evidence="2 3" key="1">
    <citation type="submission" date="2016-10" db="EMBL/GenBank/DDBJ databases">
        <title>Proteomics and genomics reveal pathogen-plant mechanisms compatible with a hemibiotrophic lifestyle of Diplodia corticola.</title>
        <authorList>
            <person name="Fernandes I."/>
            <person name="De Jonge R."/>
            <person name="Van De Peer Y."/>
            <person name="Devreese B."/>
            <person name="Alves A."/>
            <person name="Esteves A.C."/>
        </authorList>
    </citation>
    <scope>NUCLEOTIDE SEQUENCE [LARGE SCALE GENOMIC DNA]</scope>
    <source>
        <strain evidence="2 3">CBS 112549</strain>
    </source>
</reference>
<feature type="compositionally biased region" description="Polar residues" evidence="1">
    <location>
        <begin position="187"/>
        <end position="197"/>
    </location>
</feature>
<dbReference type="InterPro" id="IPR029063">
    <property type="entry name" value="SAM-dependent_MTases_sf"/>
</dbReference>